<evidence type="ECO:0000313" key="1">
    <source>
        <dbReference type="EMBL" id="RIB00914.1"/>
    </source>
</evidence>
<comment type="caution">
    <text evidence="1">The sequence shown here is derived from an EMBL/GenBank/DDBJ whole genome shotgun (WGS) entry which is preliminary data.</text>
</comment>
<dbReference type="OrthoDB" id="1103324at2759"/>
<accession>A0A397TT16</accession>
<dbReference type="AlphaFoldDB" id="A0A397TT16"/>
<dbReference type="EMBL" id="QKWP01003476">
    <property type="protein sequence ID" value="RIB00914.1"/>
    <property type="molecule type" value="Genomic_DNA"/>
</dbReference>
<feature type="non-terminal residue" evidence="1">
    <location>
        <position position="1"/>
    </location>
</feature>
<dbReference type="InterPro" id="IPR001128">
    <property type="entry name" value="Cyt_P450"/>
</dbReference>
<dbReference type="InterPro" id="IPR036396">
    <property type="entry name" value="Cyt_P450_sf"/>
</dbReference>
<proteinExistence type="predicted"/>
<sequence>DDEYNGYHIPANSVVLLNHYRIHMDEKRYENPKSINLKDFLELKKEVQF</sequence>
<dbReference type="Gene3D" id="1.10.630.10">
    <property type="entry name" value="Cytochrome P450"/>
    <property type="match status" value="1"/>
</dbReference>
<name>A0A397TT16_9GLOM</name>
<gene>
    <name evidence="1" type="ORF">C2G38_1993680</name>
</gene>
<evidence type="ECO:0000313" key="2">
    <source>
        <dbReference type="Proteomes" id="UP000266673"/>
    </source>
</evidence>
<keyword evidence="2" id="KW-1185">Reference proteome</keyword>
<dbReference type="Pfam" id="PF00067">
    <property type="entry name" value="p450"/>
    <property type="match status" value="1"/>
</dbReference>
<protein>
    <submittedName>
        <fullName evidence="1">Uncharacterized protein</fullName>
    </submittedName>
</protein>
<dbReference type="GO" id="GO:0005506">
    <property type="term" value="F:iron ion binding"/>
    <property type="evidence" value="ECO:0007669"/>
    <property type="project" value="InterPro"/>
</dbReference>
<reference evidence="1 2" key="1">
    <citation type="submission" date="2018-06" db="EMBL/GenBank/DDBJ databases">
        <title>Comparative genomics reveals the genomic features of Rhizophagus irregularis, R. cerebriforme, R. diaphanum and Gigaspora rosea, and their symbiotic lifestyle signature.</title>
        <authorList>
            <person name="Morin E."/>
            <person name="San Clemente H."/>
            <person name="Chen E.C.H."/>
            <person name="De La Providencia I."/>
            <person name="Hainaut M."/>
            <person name="Kuo A."/>
            <person name="Kohler A."/>
            <person name="Murat C."/>
            <person name="Tang N."/>
            <person name="Roy S."/>
            <person name="Loubradou J."/>
            <person name="Henrissat B."/>
            <person name="Grigoriev I.V."/>
            <person name="Corradi N."/>
            <person name="Roux C."/>
            <person name="Martin F.M."/>
        </authorList>
    </citation>
    <scope>NUCLEOTIDE SEQUENCE [LARGE SCALE GENOMIC DNA]</scope>
    <source>
        <strain evidence="1 2">DAOM 194757</strain>
    </source>
</reference>
<dbReference type="SUPFAM" id="SSF48264">
    <property type="entry name" value="Cytochrome P450"/>
    <property type="match status" value="1"/>
</dbReference>
<dbReference type="GO" id="GO:0020037">
    <property type="term" value="F:heme binding"/>
    <property type="evidence" value="ECO:0007669"/>
    <property type="project" value="InterPro"/>
</dbReference>
<dbReference type="GO" id="GO:0004497">
    <property type="term" value="F:monooxygenase activity"/>
    <property type="evidence" value="ECO:0007669"/>
    <property type="project" value="InterPro"/>
</dbReference>
<organism evidence="1 2">
    <name type="scientific">Gigaspora rosea</name>
    <dbReference type="NCBI Taxonomy" id="44941"/>
    <lineage>
        <taxon>Eukaryota</taxon>
        <taxon>Fungi</taxon>
        <taxon>Fungi incertae sedis</taxon>
        <taxon>Mucoromycota</taxon>
        <taxon>Glomeromycotina</taxon>
        <taxon>Glomeromycetes</taxon>
        <taxon>Diversisporales</taxon>
        <taxon>Gigasporaceae</taxon>
        <taxon>Gigaspora</taxon>
    </lineage>
</organism>
<dbReference type="GO" id="GO:0016705">
    <property type="term" value="F:oxidoreductase activity, acting on paired donors, with incorporation or reduction of molecular oxygen"/>
    <property type="evidence" value="ECO:0007669"/>
    <property type="project" value="InterPro"/>
</dbReference>
<dbReference type="Proteomes" id="UP000266673">
    <property type="component" value="Unassembled WGS sequence"/>
</dbReference>